<dbReference type="Proteomes" id="UP000095280">
    <property type="component" value="Unplaced"/>
</dbReference>
<protein>
    <submittedName>
        <fullName evidence="2">Uncharacterized protein</fullName>
    </submittedName>
</protein>
<evidence type="ECO:0000313" key="1">
    <source>
        <dbReference type="Proteomes" id="UP000095280"/>
    </source>
</evidence>
<organism evidence="1 2">
    <name type="scientific">Macrostomum lignano</name>
    <dbReference type="NCBI Taxonomy" id="282301"/>
    <lineage>
        <taxon>Eukaryota</taxon>
        <taxon>Metazoa</taxon>
        <taxon>Spiralia</taxon>
        <taxon>Lophotrochozoa</taxon>
        <taxon>Platyhelminthes</taxon>
        <taxon>Rhabditophora</taxon>
        <taxon>Macrostomorpha</taxon>
        <taxon>Macrostomida</taxon>
        <taxon>Macrostomidae</taxon>
        <taxon>Macrostomum</taxon>
    </lineage>
</organism>
<accession>A0A1I8H0D1</accession>
<keyword evidence="1" id="KW-1185">Reference proteome</keyword>
<reference evidence="2" key="1">
    <citation type="submission" date="2016-11" db="UniProtKB">
        <authorList>
            <consortium name="WormBaseParasite"/>
        </authorList>
    </citation>
    <scope>IDENTIFICATION</scope>
</reference>
<name>A0A1I8H0D1_9PLAT</name>
<proteinExistence type="predicted"/>
<dbReference type="WBParaSite" id="maker-uti_cns_0003938-snap-gene-0.3-mRNA-1">
    <property type="protein sequence ID" value="maker-uti_cns_0003938-snap-gene-0.3-mRNA-1"/>
    <property type="gene ID" value="maker-uti_cns_0003938-snap-gene-0.3"/>
</dbReference>
<sequence length="46" mass="4866">MAANFTAAASQSSWLRAASATSCSRRHGLWLAALSMGARRSPASIW</sequence>
<dbReference type="AlphaFoldDB" id="A0A1I8H0D1"/>
<evidence type="ECO:0000313" key="2">
    <source>
        <dbReference type="WBParaSite" id="maker-uti_cns_0003938-snap-gene-0.3-mRNA-1"/>
    </source>
</evidence>